<comment type="caution">
    <text evidence="1">The sequence shown here is derived from an EMBL/GenBank/DDBJ whole genome shotgun (WGS) entry which is preliminary data.</text>
</comment>
<organism evidence="1 2">
    <name type="scientific">Racocetra persica</name>
    <dbReference type="NCBI Taxonomy" id="160502"/>
    <lineage>
        <taxon>Eukaryota</taxon>
        <taxon>Fungi</taxon>
        <taxon>Fungi incertae sedis</taxon>
        <taxon>Mucoromycota</taxon>
        <taxon>Glomeromycotina</taxon>
        <taxon>Glomeromycetes</taxon>
        <taxon>Diversisporales</taxon>
        <taxon>Gigasporaceae</taxon>
        <taxon>Racocetra</taxon>
    </lineage>
</organism>
<reference evidence="1" key="1">
    <citation type="submission" date="2021-06" db="EMBL/GenBank/DDBJ databases">
        <authorList>
            <person name="Kallberg Y."/>
            <person name="Tangrot J."/>
            <person name="Rosling A."/>
        </authorList>
    </citation>
    <scope>NUCLEOTIDE SEQUENCE</scope>
    <source>
        <strain evidence="1">MA461A</strain>
    </source>
</reference>
<proteinExistence type="predicted"/>
<keyword evidence="2" id="KW-1185">Reference proteome</keyword>
<feature type="non-terminal residue" evidence="1">
    <location>
        <position position="44"/>
    </location>
</feature>
<sequence length="44" mass="4973">LHITPKMFEKILVEKVYCSNCAMLEVAIESILKSKFGTYGRSPP</sequence>
<dbReference type="Proteomes" id="UP000789920">
    <property type="component" value="Unassembled WGS sequence"/>
</dbReference>
<name>A0ACA9SED6_9GLOM</name>
<evidence type="ECO:0000313" key="2">
    <source>
        <dbReference type="Proteomes" id="UP000789920"/>
    </source>
</evidence>
<gene>
    <name evidence="1" type="ORF">RPERSI_LOCUS29750</name>
</gene>
<evidence type="ECO:0000313" key="1">
    <source>
        <dbReference type="EMBL" id="CAG8835965.1"/>
    </source>
</evidence>
<protein>
    <submittedName>
        <fullName evidence="1">26205_t:CDS:1</fullName>
    </submittedName>
</protein>
<dbReference type="EMBL" id="CAJVQC010113294">
    <property type="protein sequence ID" value="CAG8835965.1"/>
    <property type="molecule type" value="Genomic_DNA"/>
</dbReference>
<feature type="non-terminal residue" evidence="1">
    <location>
        <position position="1"/>
    </location>
</feature>
<accession>A0ACA9SED6</accession>